<reference evidence="3" key="1">
    <citation type="submission" date="2020-01" db="EMBL/GenBank/DDBJ databases">
        <authorList>
            <consortium name="DOE Joint Genome Institute"/>
            <person name="Haridas S."/>
            <person name="Albert R."/>
            <person name="Binder M."/>
            <person name="Bloem J."/>
            <person name="Labutti K."/>
            <person name="Salamov A."/>
            <person name="Andreopoulos B."/>
            <person name="Baker S.E."/>
            <person name="Barry K."/>
            <person name="Bills G."/>
            <person name="Bluhm B.H."/>
            <person name="Cannon C."/>
            <person name="Castanera R."/>
            <person name="Culley D.E."/>
            <person name="Daum C."/>
            <person name="Ezra D."/>
            <person name="Gonzalez J.B."/>
            <person name="Henrissat B."/>
            <person name="Kuo A."/>
            <person name="Liang C."/>
            <person name="Lipzen A."/>
            <person name="Lutzoni F."/>
            <person name="Magnuson J."/>
            <person name="Mondo S."/>
            <person name="Nolan M."/>
            <person name="Ohm R."/>
            <person name="Pangilinan J."/>
            <person name="Park H.-J."/>
            <person name="Ramirez L."/>
            <person name="Alfaro M."/>
            <person name="Sun H."/>
            <person name="Tritt A."/>
            <person name="Yoshinaga Y."/>
            <person name="Zwiers L.-H."/>
            <person name="Turgeon B.G."/>
            <person name="Goodwin S.B."/>
            <person name="Spatafora J.W."/>
            <person name="Crous P.W."/>
            <person name="Grigoriev I.V."/>
        </authorList>
    </citation>
    <scope>NUCLEOTIDE SEQUENCE</scope>
    <source>
        <strain evidence="3">CBS 342.82</strain>
    </source>
</reference>
<protein>
    <submittedName>
        <fullName evidence="3">Uncharacterized protein</fullName>
    </submittedName>
</protein>
<reference evidence="3" key="2">
    <citation type="submission" date="2020-04" db="EMBL/GenBank/DDBJ databases">
        <authorList>
            <consortium name="NCBI Genome Project"/>
        </authorList>
    </citation>
    <scope>NUCLEOTIDE SEQUENCE</scope>
    <source>
        <strain evidence="3">CBS 342.82</strain>
    </source>
</reference>
<name>A0A6J3M6F4_9PEZI</name>
<dbReference type="PANTHER" id="PTHR42085">
    <property type="entry name" value="F-BOX DOMAIN-CONTAINING PROTEIN"/>
    <property type="match status" value="1"/>
</dbReference>
<dbReference type="Proteomes" id="UP000504637">
    <property type="component" value="Unplaced"/>
</dbReference>
<reference evidence="3" key="3">
    <citation type="submission" date="2025-08" db="UniProtKB">
        <authorList>
            <consortium name="RefSeq"/>
        </authorList>
    </citation>
    <scope>IDENTIFICATION</scope>
    <source>
        <strain evidence="3">CBS 342.82</strain>
    </source>
</reference>
<organism evidence="3">
    <name type="scientific">Dissoconium aciculare CBS 342.82</name>
    <dbReference type="NCBI Taxonomy" id="1314786"/>
    <lineage>
        <taxon>Eukaryota</taxon>
        <taxon>Fungi</taxon>
        <taxon>Dikarya</taxon>
        <taxon>Ascomycota</taxon>
        <taxon>Pezizomycotina</taxon>
        <taxon>Dothideomycetes</taxon>
        <taxon>Dothideomycetidae</taxon>
        <taxon>Mycosphaerellales</taxon>
        <taxon>Dissoconiaceae</taxon>
        <taxon>Dissoconium</taxon>
    </lineage>
</organism>
<feature type="region of interest" description="Disordered" evidence="1">
    <location>
        <begin position="257"/>
        <end position="285"/>
    </location>
</feature>
<accession>A0A6J3M6F4</accession>
<sequence>MQRTASAPKKRKVAEIKIKSKGTPVQRTRGKSHQRSRKTKPLNSSNKKPSLLLALAPELRTRIWQYALIEDEPILINEWKHGSFVRVRQPPLLRTSRQIRNEAIGIWFTDNTFLFRACHTLSFKPLLPFCKQVRKYHQDPKVRIQAEICRSTTPFGIDGTDLDDLMEWLKLYHSDPDLIPIPAQDADTFLMMSKTLASGTFGVVNGMLARPWEAVELKLSAHMLAIIDRTEEETRELMELDLLDQIHARAAMDMDDFEDDFGTDSDDEYDDDDESDVEISIENMD</sequence>
<dbReference type="InterPro" id="IPR038883">
    <property type="entry name" value="AN11006-like"/>
</dbReference>
<proteinExistence type="predicted"/>
<evidence type="ECO:0000313" key="2">
    <source>
        <dbReference type="Proteomes" id="UP000504637"/>
    </source>
</evidence>
<feature type="region of interest" description="Disordered" evidence="1">
    <location>
        <begin position="1"/>
        <end position="47"/>
    </location>
</feature>
<gene>
    <name evidence="3" type="ORF">K489DRAFT_371292</name>
</gene>
<dbReference type="PANTHER" id="PTHR42085:SF1">
    <property type="entry name" value="F-BOX DOMAIN-CONTAINING PROTEIN"/>
    <property type="match status" value="1"/>
</dbReference>
<dbReference type="RefSeq" id="XP_033459493.1">
    <property type="nucleotide sequence ID" value="XM_033603227.1"/>
</dbReference>
<keyword evidence="2" id="KW-1185">Reference proteome</keyword>
<feature type="compositionally biased region" description="Basic residues" evidence="1">
    <location>
        <begin position="28"/>
        <end position="40"/>
    </location>
</feature>
<evidence type="ECO:0000256" key="1">
    <source>
        <dbReference type="SAM" id="MobiDB-lite"/>
    </source>
</evidence>
<dbReference type="OrthoDB" id="2951834at2759"/>
<dbReference type="AlphaFoldDB" id="A0A6J3M6F4"/>
<evidence type="ECO:0000313" key="3">
    <source>
        <dbReference type="RefSeq" id="XP_033459493.1"/>
    </source>
</evidence>
<dbReference type="GeneID" id="54361027"/>